<keyword evidence="1" id="KW-0472">Membrane</keyword>
<dbReference type="GO" id="GO:0042126">
    <property type="term" value="P:nitrate metabolic process"/>
    <property type="evidence" value="ECO:0007669"/>
    <property type="project" value="TreeGrafter"/>
</dbReference>
<name>A0A8C9RVU0_SCLFO</name>
<keyword evidence="4" id="KW-1185">Reference proteome</keyword>
<dbReference type="GO" id="GO:0030151">
    <property type="term" value="F:molybdenum ion binding"/>
    <property type="evidence" value="ECO:0007669"/>
    <property type="project" value="InterPro"/>
</dbReference>
<dbReference type="GO" id="GO:0008940">
    <property type="term" value="F:nitrate reductase activity"/>
    <property type="evidence" value="ECO:0007669"/>
    <property type="project" value="TreeGrafter"/>
</dbReference>
<evidence type="ECO:0000256" key="1">
    <source>
        <dbReference type="SAM" id="Phobius"/>
    </source>
</evidence>
<dbReference type="InterPro" id="IPR005302">
    <property type="entry name" value="MoCF_Sase_C"/>
</dbReference>
<dbReference type="SUPFAM" id="SSF141673">
    <property type="entry name" value="MOSC N-terminal domain-like"/>
    <property type="match status" value="1"/>
</dbReference>
<dbReference type="Pfam" id="PF03476">
    <property type="entry name" value="MOSC_N"/>
    <property type="match status" value="1"/>
</dbReference>
<dbReference type="AlphaFoldDB" id="A0A8C9RVU0"/>
<evidence type="ECO:0000313" key="4">
    <source>
        <dbReference type="Proteomes" id="UP000694397"/>
    </source>
</evidence>
<reference evidence="3 4" key="1">
    <citation type="submission" date="2019-04" db="EMBL/GenBank/DDBJ databases">
        <authorList>
            <consortium name="Wellcome Sanger Institute Data Sharing"/>
        </authorList>
    </citation>
    <scope>NUCLEOTIDE SEQUENCE [LARGE SCALE GENOMIC DNA]</scope>
</reference>
<protein>
    <submittedName>
        <fullName evidence="3">Mitochondrial amidoxime reducing component 2</fullName>
    </submittedName>
</protein>
<dbReference type="KEGG" id="sfm:108935934"/>
<keyword evidence="1" id="KW-1133">Transmembrane helix</keyword>
<dbReference type="GeneTree" id="ENSGT00940000159665"/>
<organism evidence="3 4">
    <name type="scientific">Scleropages formosus</name>
    <name type="common">Asian bonytongue</name>
    <name type="synonym">Osteoglossum formosum</name>
    <dbReference type="NCBI Taxonomy" id="113540"/>
    <lineage>
        <taxon>Eukaryota</taxon>
        <taxon>Metazoa</taxon>
        <taxon>Chordata</taxon>
        <taxon>Craniata</taxon>
        <taxon>Vertebrata</taxon>
        <taxon>Euteleostomi</taxon>
        <taxon>Actinopterygii</taxon>
        <taxon>Neopterygii</taxon>
        <taxon>Teleostei</taxon>
        <taxon>Osteoglossocephala</taxon>
        <taxon>Osteoglossomorpha</taxon>
        <taxon>Osteoglossiformes</taxon>
        <taxon>Osteoglossidae</taxon>
        <taxon>Scleropages</taxon>
    </lineage>
</organism>
<accession>A0A8C9RVU0</accession>
<dbReference type="SUPFAM" id="SSF50800">
    <property type="entry name" value="PK beta-barrel domain-like"/>
    <property type="match status" value="1"/>
</dbReference>
<reference evidence="3" key="2">
    <citation type="submission" date="2025-08" db="UniProtKB">
        <authorList>
            <consortium name="Ensembl"/>
        </authorList>
    </citation>
    <scope>IDENTIFICATION</scope>
</reference>
<dbReference type="OrthoDB" id="17255at2759"/>
<dbReference type="InterPro" id="IPR005303">
    <property type="entry name" value="MOCOS_middle"/>
</dbReference>
<dbReference type="Proteomes" id="UP000694397">
    <property type="component" value="Chromosome 15"/>
</dbReference>
<sequence length="330" mass="36834">MDVGGSLRSACLQHRRAALWAAGLALAAVAALGLAWSYFRKPRRVTRVGVVSQLVVHPLKSGKGLSVTSAECLTMGLKYGDLKDRHWLVITEDGHQVTGRQQPRLVFVSLNIDKGQVCLNAPGMEELLIPFRQPGNRIASCRVWGSDIQGRDCGDKASAWMTRYLACDQTFHLVQFEPQMKARKPAEKFSFFPQNEMIAYPDNGAIMLMTESSLMDLNTRLESKVTMSWFRPSIVVADSDSYAEDSWGEIQIGEVRLRRVMACSRCIFTTVNPETGTITRKEPLETLKSYRMCDPSEKHIFGTSPLFGQYFTVVKSGILHVGDPVYGVTY</sequence>
<dbReference type="Ensembl" id="ENSSFOT00015023793.2">
    <property type="protein sequence ID" value="ENSSFOP00015023537.1"/>
    <property type="gene ID" value="ENSSFOG00015015141.2"/>
</dbReference>
<dbReference type="GO" id="GO:0030170">
    <property type="term" value="F:pyridoxal phosphate binding"/>
    <property type="evidence" value="ECO:0007669"/>
    <property type="project" value="InterPro"/>
</dbReference>
<proteinExistence type="predicted"/>
<keyword evidence="1" id="KW-0812">Transmembrane</keyword>
<feature type="transmembrane region" description="Helical" evidence="1">
    <location>
        <begin position="17"/>
        <end position="39"/>
    </location>
</feature>
<dbReference type="PANTHER" id="PTHR14237:SF19">
    <property type="entry name" value="MITOCHONDRIAL AMIDOXIME REDUCING COMPONENT 1"/>
    <property type="match status" value="1"/>
</dbReference>
<evidence type="ECO:0000313" key="3">
    <source>
        <dbReference type="Ensembl" id="ENSSFOP00015023537.1"/>
    </source>
</evidence>
<feature type="domain" description="MOSC" evidence="2">
    <location>
        <begin position="177"/>
        <end position="328"/>
    </location>
</feature>
<dbReference type="Pfam" id="PF03473">
    <property type="entry name" value="MOSC"/>
    <property type="match status" value="1"/>
</dbReference>
<gene>
    <name evidence="3" type="primary">MTARC2</name>
    <name evidence="3" type="synonym">marc1</name>
</gene>
<dbReference type="InterPro" id="IPR011037">
    <property type="entry name" value="Pyrv_Knase-like_insert_dom_sf"/>
</dbReference>
<dbReference type="PANTHER" id="PTHR14237">
    <property type="entry name" value="MOLYBDOPTERIN COFACTOR SULFURASE MOSC"/>
    <property type="match status" value="1"/>
</dbReference>
<evidence type="ECO:0000259" key="2">
    <source>
        <dbReference type="PROSITE" id="PS51340"/>
    </source>
</evidence>
<dbReference type="PROSITE" id="PS51340">
    <property type="entry name" value="MOSC"/>
    <property type="match status" value="1"/>
</dbReference>
<dbReference type="GO" id="GO:0005743">
    <property type="term" value="C:mitochondrial inner membrane"/>
    <property type="evidence" value="ECO:0007669"/>
    <property type="project" value="TreeGrafter"/>
</dbReference>
<dbReference type="GO" id="GO:0043546">
    <property type="term" value="F:molybdopterin cofactor binding"/>
    <property type="evidence" value="ECO:0007669"/>
    <property type="project" value="TreeGrafter"/>
</dbReference>
<reference evidence="3" key="3">
    <citation type="submission" date="2025-09" db="UniProtKB">
        <authorList>
            <consortium name="Ensembl"/>
        </authorList>
    </citation>
    <scope>IDENTIFICATION</scope>
</reference>
<dbReference type="CTD" id="378742"/>